<dbReference type="SUPFAM" id="SSF53335">
    <property type="entry name" value="S-adenosyl-L-methionine-dependent methyltransferases"/>
    <property type="match status" value="1"/>
</dbReference>
<organism evidence="2 3">
    <name type="scientific">Burkholderia pseudomallei 1710a</name>
    <dbReference type="NCBI Taxonomy" id="320371"/>
    <lineage>
        <taxon>Bacteria</taxon>
        <taxon>Pseudomonadati</taxon>
        <taxon>Pseudomonadota</taxon>
        <taxon>Betaproteobacteria</taxon>
        <taxon>Burkholderiales</taxon>
        <taxon>Burkholderiaceae</taxon>
        <taxon>Burkholderia</taxon>
        <taxon>pseudomallei group</taxon>
    </lineage>
</organism>
<evidence type="ECO:0000259" key="1">
    <source>
        <dbReference type="Pfam" id="PF13649"/>
    </source>
</evidence>
<dbReference type="InterPro" id="IPR029063">
    <property type="entry name" value="SAM-dependent_MTases_sf"/>
</dbReference>
<evidence type="ECO:0000313" key="3">
    <source>
        <dbReference type="Proteomes" id="UP000001812"/>
    </source>
</evidence>
<protein>
    <recommendedName>
        <fullName evidence="1">Methyltransferase domain-containing protein</fullName>
    </recommendedName>
</protein>
<dbReference type="CDD" id="cd02440">
    <property type="entry name" value="AdoMet_MTases"/>
    <property type="match status" value="1"/>
</dbReference>
<evidence type="ECO:0000313" key="2">
    <source>
        <dbReference type="EMBL" id="EET04847.1"/>
    </source>
</evidence>
<sequence length="237" mass="24875">MSTPSAAAKFDPARAVEYAEQSRIALGGYDACHDLAACMLASAIPAEAHAAQVLVAGAGGTAREIAALAGLAPGWRFTAVDPSRPMLDLASANVAAAGLDARVTTHLGYVDDLPADARFDGATLIGVLHHVAGDGAKAALLRSISRRLKPGEPLVVAGNYRRYAEHPRLLSAWAQRWRMHGATPEEVARKLATILRGADPPASEDAVHALLDAAGFREPVRFFASLFWGAWIAVRGA</sequence>
<dbReference type="AlphaFoldDB" id="A0A0E1W5E1"/>
<name>A0A0E1W5E1_BURPE</name>
<reference evidence="2 3" key="2">
    <citation type="submission" date="2009-05" db="EMBL/GenBank/DDBJ databases">
        <authorList>
            <person name="Harkins D.M."/>
            <person name="DeShazer D."/>
            <person name="Woods D.E."/>
            <person name="Brinkac L.M."/>
            <person name="Brown K.A."/>
            <person name="Hung G.C."/>
            <person name="Tuanyok A."/>
            <person name="Zhang B."/>
            <person name="Nierman W.C."/>
        </authorList>
    </citation>
    <scope>NUCLEOTIDE SEQUENCE [LARGE SCALE GENOMIC DNA]</scope>
    <source>
        <strain evidence="2 3">1710a</strain>
    </source>
</reference>
<proteinExistence type="predicted"/>
<dbReference type="Pfam" id="PF13649">
    <property type="entry name" value="Methyltransf_25"/>
    <property type="match status" value="1"/>
</dbReference>
<dbReference type="HOGENOM" id="CLU_081790_0_0_4"/>
<feature type="domain" description="Methyltransferase" evidence="1">
    <location>
        <begin position="57"/>
        <end position="151"/>
    </location>
</feature>
<dbReference type="Proteomes" id="UP000001812">
    <property type="component" value="Chromosome II"/>
</dbReference>
<dbReference type="RefSeq" id="WP_004529057.1">
    <property type="nucleotide sequence ID" value="NZ_CM000833.1"/>
</dbReference>
<reference evidence="3" key="1">
    <citation type="submission" date="2007-08" db="EMBL/GenBank/DDBJ databases">
        <title>Annotation of Burkholderia pseudomallei 1710a.</title>
        <authorList>
            <person name="Harkins D.M."/>
            <person name="DeShazer D."/>
            <person name="Woods D.E."/>
            <person name="Brinkac L.M."/>
            <person name="Brown K.A."/>
            <person name="Hung G.C."/>
            <person name="Tuanyok A."/>
            <person name="Zhang B."/>
            <person name="Nierman W.C."/>
        </authorList>
    </citation>
    <scope>NUCLEOTIDE SEQUENCE [LARGE SCALE GENOMIC DNA]</scope>
    <source>
        <strain evidence="3">1710a</strain>
    </source>
</reference>
<dbReference type="InterPro" id="IPR041698">
    <property type="entry name" value="Methyltransf_25"/>
</dbReference>
<dbReference type="EMBL" id="CM000833">
    <property type="protein sequence ID" value="EET04847.1"/>
    <property type="molecule type" value="Genomic_DNA"/>
</dbReference>
<gene>
    <name evidence="2" type="ORF">BURPS1710A_A1718</name>
</gene>
<accession>A0A0E1W5E1</accession>
<dbReference type="Gene3D" id="3.40.50.150">
    <property type="entry name" value="Vaccinia Virus protein VP39"/>
    <property type="match status" value="1"/>
</dbReference>